<comment type="caution">
    <text evidence="1">The sequence shown here is derived from an EMBL/GenBank/DDBJ whole genome shotgun (WGS) entry which is preliminary data.</text>
</comment>
<proteinExistence type="predicted"/>
<protein>
    <submittedName>
        <fullName evidence="1">DUF4391 domain-containing protein</fullName>
    </submittedName>
</protein>
<dbReference type="RefSeq" id="WP_236099989.1">
    <property type="nucleotide sequence ID" value="NZ_JAKGUD010000013.1"/>
</dbReference>
<accession>A0ABS9EQ26</accession>
<name>A0ABS9EQ26_9BACT</name>
<evidence type="ECO:0000313" key="2">
    <source>
        <dbReference type="Proteomes" id="UP001200430"/>
    </source>
</evidence>
<sequence length="221" mass="25433">MDFLLIFPDRARLDKNVPKTAIYAHSSPTKRQKELFVAQVDSITWAYKLSTETANLPQGETVKELQVFNVQLKGQYLDEEVLNVVDRSIPSPILYVIRGQGEVEYASAYKRQSRSDRSELVISKPFFSGRFSEGSTARPMPVALNLEALYHRLLENLIGLARRPGETMDHLVKRAERVASLKREAALLNVKIDRERQFNRKVDMNRELNSLIKKIEENCRE</sequence>
<dbReference type="InterPro" id="IPR025503">
    <property type="entry name" value="DUF4391"/>
</dbReference>
<organism evidence="1 2">
    <name type="scientific">Dethiosulfovibrio marinus</name>
    <dbReference type="NCBI Taxonomy" id="133532"/>
    <lineage>
        <taxon>Bacteria</taxon>
        <taxon>Thermotogati</taxon>
        <taxon>Synergistota</taxon>
        <taxon>Synergistia</taxon>
        <taxon>Synergistales</taxon>
        <taxon>Dethiosulfovibrionaceae</taxon>
        <taxon>Dethiosulfovibrio</taxon>
    </lineage>
</organism>
<dbReference type="Proteomes" id="UP001200430">
    <property type="component" value="Unassembled WGS sequence"/>
</dbReference>
<evidence type="ECO:0000313" key="1">
    <source>
        <dbReference type="EMBL" id="MCF4143287.1"/>
    </source>
</evidence>
<dbReference type="Pfam" id="PF14335">
    <property type="entry name" value="DUF4391"/>
    <property type="match status" value="1"/>
</dbReference>
<dbReference type="EMBL" id="JAKGUD010000013">
    <property type="protein sequence ID" value="MCF4143287.1"/>
    <property type="molecule type" value="Genomic_DNA"/>
</dbReference>
<gene>
    <name evidence="1" type="ORF">L2W38_10730</name>
</gene>
<keyword evidence="2" id="KW-1185">Reference proteome</keyword>
<reference evidence="1 2" key="1">
    <citation type="submission" date="2022-01" db="EMBL/GenBank/DDBJ databases">
        <title>Dethiosulfovibrio faecalis sp. nov., a novel proteolytic, non-sulfur-reducing bacterium isolated from a marine aquaculture solid waste bioreactor.</title>
        <authorList>
            <person name="Grabowski S."/>
            <person name="Apolinario E."/>
            <person name="Schneider N."/>
            <person name="Marshall C.W."/>
            <person name="Sowers K.R."/>
        </authorList>
    </citation>
    <scope>NUCLEOTIDE SEQUENCE [LARGE SCALE GENOMIC DNA]</scope>
    <source>
        <strain evidence="1 2">DSM 12537</strain>
    </source>
</reference>